<sequence>MDLCSMSYTTHGFMLHVHLLKSLHDSLLINPINAYNQAVIQKHESRETSRSSLLKAELTLHDATAILNKEIAQKFVTPGQDTVGVQE</sequence>
<dbReference type="EMBL" id="KE344061">
    <property type="protein sequence ID" value="EXB52059.1"/>
    <property type="molecule type" value="Genomic_DNA"/>
</dbReference>
<dbReference type="Proteomes" id="UP000030645">
    <property type="component" value="Unassembled WGS sequence"/>
</dbReference>
<reference evidence="2" key="1">
    <citation type="submission" date="2013-01" db="EMBL/GenBank/DDBJ databases">
        <title>Draft Genome Sequence of a Mulberry Tree, Morus notabilis C.K. Schneid.</title>
        <authorList>
            <person name="He N."/>
            <person name="Zhao S."/>
        </authorList>
    </citation>
    <scope>NUCLEOTIDE SEQUENCE</scope>
</reference>
<proteinExistence type="predicted"/>
<evidence type="ECO:0000313" key="1">
    <source>
        <dbReference type="EMBL" id="EXB52059.1"/>
    </source>
</evidence>
<dbReference type="AlphaFoldDB" id="W9QRM3"/>
<keyword evidence="2" id="KW-1185">Reference proteome</keyword>
<protein>
    <submittedName>
        <fullName evidence="1">Uncharacterized protein</fullName>
    </submittedName>
</protein>
<name>W9QRM3_9ROSA</name>
<organism evidence="1 2">
    <name type="scientific">Morus notabilis</name>
    <dbReference type="NCBI Taxonomy" id="981085"/>
    <lineage>
        <taxon>Eukaryota</taxon>
        <taxon>Viridiplantae</taxon>
        <taxon>Streptophyta</taxon>
        <taxon>Embryophyta</taxon>
        <taxon>Tracheophyta</taxon>
        <taxon>Spermatophyta</taxon>
        <taxon>Magnoliopsida</taxon>
        <taxon>eudicotyledons</taxon>
        <taxon>Gunneridae</taxon>
        <taxon>Pentapetalae</taxon>
        <taxon>rosids</taxon>
        <taxon>fabids</taxon>
        <taxon>Rosales</taxon>
        <taxon>Moraceae</taxon>
        <taxon>Moreae</taxon>
        <taxon>Morus</taxon>
    </lineage>
</organism>
<accession>W9QRM3</accession>
<evidence type="ECO:0000313" key="2">
    <source>
        <dbReference type="Proteomes" id="UP000030645"/>
    </source>
</evidence>
<gene>
    <name evidence="1" type="ORF">L484_024609</name>
</gene>